<dbReference type="SUPFAM" id="SSF52821">
    <property type="entry name" value="Rhodanese/Cell cycle control phosphatase"/>
    <property type="match status" value="1"/>
</dbReference>
<dbReference type="PROSITE" id="PS00380">
    <property type="entry name" value="RHODANESE_1"/>
    <property type="match status" value="1"/>
</dbReference>
<evidence type="ECO:0000313" key="4">
    <source>
        <dbReference type="Proteomes" id="UP001168528"/>
    </source>
</evidence>
<dbReference type="InterPro" id="IPR027417">
    <property type="entry name" value="P-loop_NTPase"/>
</dbReference>
<dbReference type="NCBIfam" id="TIGR03167">
    <property type="entry name" value="tRNA_sel_U_synt"/>
    <property type="match status" value="1"/>
</dbReference>
<sequence>MQLPVKEFLQQSSGKPVIDVRSPGEYAQGHIPGAVSIPLFTDEERAKVGTKYKQVNKEAALLAGLDIVGPKMSGFVKKAQKTASKGEVLVHCWRGGMRSGSFAWLLQTAGLKVDTLQKGYKAYRTEVLQFFGNPFQLLVLGGKTGSGKTKLLRELALQGEQVLDLEALAHHKGSSFGAIGELPQPTVEQFENDLHYVLSQMDPEKRIWVEDESFTIGTVRIPQAFYLQMRNAPVIFIDVLKEHRIHRLVAEYADCHPSLLEAALERIKKRLDGVLYKQALEALALTDYAKVADLSLFYYDKAYLHGLSKRDPRSIYTLAIQGNDVSHNARKVLHLANEHKFGLKQISSNT</sequence>
<dbReference type="PANTHER" id="PTHR30401:SF0">
    <property type="entry name" value="TRNA 2-SELENOURIDINE SYNTHASE"/>
    <property type="match status" value="1"/>
</dbReference>
<dbReference type="GO" id="GO:0016740">
    <property type="term" value="F:transferase activity"/>
    <property type="evidence" value="ECO:0007669"/>
    <property type="project" value="UniProtKB-KW"/>
</dbReference>
<name>A0ABT8R619_9BACT</name>
<proteinExistence type="predicted"/>
<evidence type="ECO:0000256" key="1">
    <source>
        <dbReference type="ARBA" id="ARBA00023266"/>
    </source>
</evidence>
<dbReference type="InterPro" id="IPR017582">
    <property type="entry name" value="SelU"/>
</dbReference>
<keyword evidence="1" id="KW-0711">Selenium</keyword>
<dbReference type="SUPFAM" id="SSF52540">
    <property type="entry name" value="P-loop containing nucleoside triphosphate hydrolases"/>
    <property type="match status" value="1"/>
</dbReference>
<dbReference type="EC" id="2.5.1.-" evidence="3"/>
<dbReference type="PROSITE" id="PS50206">
    <property type="entry name" value="RHODANESE_3"/>
    <property type="match status" value="1"/>
</dbReference>
<dbReference type="InterPro" id="IPR016130">
    <property type="entry name" value="Tyr_Pase_AS"/>
</dbReference>
<dbReference type="PANTHER" id="PTHR30401">
    <property type="entry name" value="TRNA 2-SELENOURIDINE SYNTHASE"/>
    <property type="match status" value="1"/>
</dbReference>
<evidence type="ECO:0000313" key="3">
    <source>
        <dbReference type="EMBL" id="MDO1446653.1"/>
    </source>
</evidence>
<dbReference type="PROSITE" id="PS00383">
    <property type="entry name" value="TYR_PHOSPHATASE_1"/>
    <property type="match status" value="1"/>
</dbReference>
<dbReference type="Pfam" id="PF00581">
    <property type="entry name" value="Rhodanese"/>
    <property type="match status" value="1"/>
</dbReference>
<organism evidence="3 4">
    <name type="scientific">Rhodocytophaga aerolata</name>
    <dbReference type="NCBI Taxonomy" id="455078"/>
    <lineage>
        <taxon>Bacteria</taxon>
        <taxon>Pseudomonadati</taxon>
        <taxon>Bacteroidota</taxon>
        <taxon>Cytophagia</taxon>
        <taxon>Cytophagales</taxon>
        <taxon>Rhodocytophagaceae</taxon>
        <taxon>Rhodocytophaga</taxon>
    </lineage>
</organism>
<feature type="domain" description="Rhodanese" evidence="2">
    <location>
        <begin position="11"/>
        <end position="132"/>
    </location>
</feature>
<gene>
    <name evidence="3" type="primary">mnmH</name>
    <name evidence="3" type="ORF">Q0590_10350</name>
</gene>
<dbReference type="SMART" id="SM00450">
    <property type="entry name" value="RHOD"/>
    <property type="match status" value="1"/>
</dbReference>
<dbReference type="EMBL" id="JAUKPO010000004">
    <property type="protein sequence ID" value="MDO1446653.1"/>
    <property type="molecule type" value="Genomic_DNA"/>
</dbReference>
<protein>
    <submittedName>
        <fullName evidence="3">tRNA 2-selenouridine(34) synthase MnmH</fullName>
        <ecNumber evidence="3">2.5.1.-</ecNumber>
    </submittedName>
</protein>
<dbReference type="InterPro" id="IPR036873">
    <property type="entry name" value="Rhodanese-like_dom_sf"/>
</dbReference>
<accession>A0ABT8R619</accession>
<keyword evidence="3" id="KW-0808">Transferase</keyword>
<dbReference type="Pfam" id="PF26341">
    <property type="entry name" value="AAA_SelU"/>
    <property type="match status" value="1"/>
</dbReference>
<dbReference type="NCBIfam" id="NF008750">
    <property type="entry name" value="PRK11784.1-2"/>
    <property type="match status" value="1"/>
</dbReference>
<dbReference type="InterPro" id="IPR001763">
    <property type="entry name" value="Rhodanese-like_dom"/>
</dbReference>
<keyword evidence="4" id="KW-1185">Reference proteome</keyword>
<comment type="caution">
    <text evidence="3">The sequence shown here is derived from an EMBL/GenBank/DDBJ whole genome shotgun (WGS) entry which is preliminary data.</text>
</comment>
<dbReference type="InterPro" id="IPR058840">
    <property type="entry name" value="AAA_SelU"/>
</dbReference>
<dbReference type="Gene3D" id="3.40.250.10">
    <property type="entry name" value="Rhodanese-like domain"/>
    <property type="match status" value="1"/>
</dbReference>
<evidence type="ECO:0000259" key="2">
    <source>
        <dbReference type="PROSITE" id="PS50206"/>
    </source>
</evidence>
<dbReference type="InterPro" id="IPR001307">
    <property type="entry name" value="Thiosulphate_STrfase_CS"/>
</dbReference>
<dbReference type="Proteomes" id="UP001168528">
    <property type="component" value="Unassembled WGS sequence"/>
</dbReference>
<dbReference type="RefSeq" id="WP_302037450.1">
    <property type="nucleotide sequence ID" value="NZ_JAUKPO010000004.1"/>
</dbReference>
<reference evidence="3" key="1">
    <citation type="submission" date="2023-07" db="EMBL/GenBank/DDBJ databases">
        <title>The genome sequence of Rhodocytophaga aerolata KACC 12507.</title>
        <authorList>
            <person name="Zhang X."/>
        </authorList>
    </citation>
    <scope>NUCLEOTIDE SEQUENCE</scope>
    <source>
        <strain evidence="3">KACC 12507</strain>
    </source>
</reference>